<feature type="region of interest" description="Disordered" evidence="1">
    <location>
        <begin position="297"/>
        <end position="317"/>
    </location>
</feature>
<reference evidence="2" key="1">
    <citation type="submission" date="2021-02" db="EMBL/GenBank/DDBJ databases">
        <authorList>
            <person name="Syme A R."/>
            <person name="Syme A R."/>
            <person name="Moolhuijzen P."/>
        </authorList>
    </citation>
    <scope>NUCLEOTIDE SEQUENCE</scope>
    <source>
        <strain evidence="2">W1-1</strain>
    </source>
</reference>
<proteinExistence type="predicted"/>
<evidence type="ECO:0000313" key="3">
    <source>
        <dbReference type="Proteomes" id="UP000472372"/>
    </source>
</evidence>
<sequence length="530" mass="58561">MLPHSFFLSTAHLNYSTPQRQHTIYSKSANDQTRATVKLSSAPPAQQEQAPPHQHQKGFLCGMASARMHPVVFAKLKKDAMKAHLVSIGLAIGGNKPDLLSRYKAWASTQSQATISNASAVLGGSTLDTSLPNVAEITSAPEPVTMTSFDTSNEGRTVPLLERLLLPERKQLSVVTLSCLERLRYTPGAKFRKKAPEKDISGKLKRLETFVDTFLQTLGQVNMASEMGENETALRCFISQNLPEVRAPSELADFFASWNIKVVSEDNMALDFHGPEFDAQLAMALEASQLTVQFEAAQRQTKDHAPEQSEEAEQGAKAVSQELDVVTCAIQHRLTRWATTFPKRTMANQLWPSTFSAEERKIIRSYIVAYLDSHELNDPNISEDAQMNAIKEMQGADDFPVNMAKSANVIRAAFLDVRLGNARRTRAELKAMQTASTDSGDPSPVNDRSESHDGGEDQDEGEHGDDAGYEEEGNNVVRGGKRSRRNNSTASQVNQSDEDMYMDHQIRKPKRARGRMSLVRSIAQNLGNSD</sequence>
<dbReference type="AlphaFoldDB" id="A0A6S6WGJ2"/>
<dbReference type="Proteomes" id="UP000472372">
    <property type="component" value="Chromosome 11"/>
</dbReference>
<dbReference type="InterPro" id="IPR003034">
    <property type="entry name" value="SAP_dom"/>
</dbReference>
<evidence type="ECO:0000313" key="2">
    <source>
        <dbReference type="EMBL" id="CAE7216409.1"/>
    </source>
</evidence>
<feature type="region of interest" description="Disordered" evidence="1">
    <location>
        <begin position="428"/>
        <end position="516"/>
    </location>
</feature>
<protein>
    <submittedName>
        <fullName evidence="2">Uncharacterized protein</fullName>
    </submittedName>
</protein>
<feature type="compositionally biased region" description="Acidic residues" evidence="1">
    <location>
        <begin position="456"/>
        <end position="473"/>
    </location>
</feature>
<feature type="region of interest" description="Disordered" evidence="1">
    <location>
        <begin position="32"/>
        <end position="55"/>
    </location>
</feature>
<accession>A0A6S6WGJ2</accession>
<name>A0A6S6WGJ2_9PLEO</name>
<dbReference type="EMBL" id="HG992987">
    <property type="protein sequence ID" value="CAE7216409.1"/>
    <property type="molecule type" value="Genomic_DNA"/>
</dbReference>
<evidence type="ECO:0000256" key="1">
    <source>
        <dbReference type="SAM" id="MobiDB-lite"/>
    </source>
</evidence>
<feature type="compositionally biased region" description="Low complexity" evidence="1">
    <location>
        <begin position="42"/>
        <end position="53"/>
    </location>
</feature>
<organism evidence="2 3">
    <name type="scientific">Pyrenophora teres f. teres</name>
    <dbReference type="NCBI Taxonomy" id="97479"/>
    <lineage>
        <taxon>Eukaryota</taxon>
        <taxon>Fungi</taxon>
        <taxon>Dikarya</taxon>
        <taxon>Ascomycota</taxon>
        <taxon>Pezizomycotina</taxon>
        <taxon>Dothideomycetes</taxon>
        <taxon>Pleosporomycetidae</taxon>
        <taxon>Pleosporales</taxon>
        <taxon>Pleosporineae</taxon>
        <taxon>Pleosporaceae</taxon>
        <taxon>Pyrenophora</taxon>
    </lineage>
</organism>
<dbReference type="PROSITE" id="PS50800">
    <property type="entry name" value="SAP"/>
    <property type="match status" value="1"/>
</dbReference>
<feature type="compositionally biased region" description="Polar residues" evidence="1">
    <location>
        <begin position="486"/>
        <end position="495"/>
    </location>
</feature>
<gene>
    <name evidence="2" type="ORF">PTTW11_10821</name>
</gene>